<evidence type="ECO:0000259" key="1">
    <source>
        <dbReference type="Pfam" id="PF17775"/>
    </source>
</evidence>
<dbReference type="InterPro" id="IPR032710">
    <property type="entry name" value="NTF2-like_dom_sf"/>
</dbReference>
<accession>A0A1H6XN11</accession>
<dbReference type="SUPFAM" id="SSF54427">
    <property type="entry name" value="NTF2-like"/>
    <property type="match status" value="1"/>
</dbReference>
<dbReference type="EMBL" id="FNXY01000006">
    <property type="protein sequence ID" value="SEJ30459.1"/>
    <property type="molecule type" value="Genomic_DNA"/>
</dbReference>
<name>A0A1H6XN11_9BACT</name>
<reference evidence="2 3" key="1">
    <citation type="submission" date="2016-10" db="EMBL/GenBank/DDBJ databases">
        <authorList>
            <person name="de Groot N.N."/>
        </authorList>
    </citation>
    <scope>NUCLEOTIDE SEQUENCE [LARGE SCALE GENOMIC DNA]</scope>
    <source>
        <strain evidence="2 3">DSM 19938</strain>
    </source>
</reference>
<organism evidence="2 3">
    <name type="scientific">Dyadobacter koreensis</name>
    <dbReference type="NCBI Taxonomy" id="408657"/>
    <lineage>
        <taxon>Bacteria</taxon>
        <taxon>Pseudomonadati</taxon>
        <taxon>Bacteroidota</taxon>
        <taxon>Cytophagia</taxon>
        <taxon>Cytophagales</taxon>
        <taxon>Spirosomataceae</taxon>
        <taxon>Dyadobacter</taxon>
    </lineage>
</organism>
<dbReference type="OrthoDB" id="21421at2"/>
<dbReference type="STRING" id="408657.SAMN04487995_4091"/>
<feature type="domain" description="YchJ-like middle NTF2-like" evidence="1">
    <location>
        <begin position="28"/>
        <end position="121"/>
    </location>
</feature>
<evidence type="ECO:0000313" key="3">
    <source>
        <dbReference type="Proteomes" id="UP000199532"/>
    </source>
</evidence>
<dbReference type="RefSeq" id="WP_090338089.1">
    <property type="nucleotide sequence ID" value="NZ_FNXY01000006.1"/>
</dbReference>
<sequence length="127" mass="14720">MKTCFCGSYQPYSQCCGPIIKGAVKANSAEKLMRSRYSAYVMGEVDYLFETTHTSQRAGLDKKDIEQWAKSNRWQRLEIIGAETFLVEFKAYFTDRSGKKQVHHEKSSFVFENGNWFYVDGVFNENI</sequence>
<dbReference type="Pfam" id="PF17775">
    <property type="entry name" value="YchJ_M-like"/>
    <property type="match status" value="1"/>
</dbReference>
<protein>
    <submittedName>
        <fullName evidence="2">SEC-C motif-containing protein</fullName>
    </submittedName>
</protein>
<gene>
    <name evidence="2" type="ORF">SAMN04487995_4091</name>
</gene>
<dbReference type="PANTHER" id="PTHR33747:SF1">
    <property type="entry name" value="ADENYLATE CYCLASE-ASSOCIATED CAP C-TERMINAL DOMAIN-CONTAINING PROTEIN"/>
    <property type="match status" value="1"/>
</dbReference>
<dbReference type="PANTHER" id="PTHR33747">
    <property type="entry name" value="UPF0225 PROTEIN SCO1677"/>
    <property type="match status" value="1"/>
</dbReference>
<keyword evidence="3" id="KW-1185">Reference proteome</keyword>
<proteinExistence type="predicted"/>
<dbReference type="AlphaFoldDB" id="A0A1H6XN11"/>
<dbReference type="InterPro" id="IPR048469">
    <property type="entry name" value="YchJ-like_M"/>
</dbReference>
<evidence type="ECO:0000313" key="2">
    <source>
        <dbReference type="EMBL" id="SEJ30459.1"/>
    </source>
</evidence>
<dbReference type="Gene3D" id="3.10.450.50">
    <property type="match status" value="1"/>
</dbReference>
<dbReference type="Proteomes" id="UP000199532">
    <property type="component" value="Unassembled WGS sequence"/>
</dbReference>